<keyword evidence="1" id="KW-0732">Signal</keyword>
<feature type="chain" id="PRO_5043456741" description="Ice-binding protein C-terminal domain-containing protein" evidence="1">
    <location>
        <begin position="23"/>
        <end position="251"/>
    </location>
</feature>
<dbReference type="KEGG" id="osu:NT6N_08690"/>
<name>A0AAT9FIK3_9BACT</name>
<organism evidence="3">
    <name type="scientific">Oceaniferula spumae</name>
    <dbReference type="NCBI Taxonomy" id="2979115"/>
    <lineage>
        <taxon>Bacteria</taxon>
        <taxon>Pseudomonadati</taxon>
        <taxon>Verrucomicrobiota</taxon>
        <taxon>Verrucomicrobiia</taxon>
        <taxon>Verrucomicrobiales</taxon>
        <taxon>Verrucomicrobiaceae</taxon>
        <taxon>Oceaniferula</taxon>
    </lineage>
</organism>
<proteinExistence type="predicted"/>
<protein>
    <recommendedName>
        <fullName evidence="2">Ice-binding protein C-terminal domain-containing protein</fullName>
    </recommendedName>
</protein>
<feature type="signal peptide" evidence="1">
    <location>
        <begin position="1"/>
        <end position="22"/>
    </location>
</feature>
<dbReference type="InterPro" id="IPR013424">
    <property type="entry name" value="Ice-binding_C"/>
</dbReference>
<evidence type="ECO:0000259" key="2">
    <source>
        <dbReference type="Pfam" id="PF07589"/>
    </source>
</evidence>
<dbReference type="Pfam" id="PF07589">
    <property type="entry name" value="PEP-CTERM"/>
    <property type="match status" value="1"/>
</dbReference>
<feature type="domain" description="Ice-binding protein C-terminal" evidence="2">
    <location>
        <begin position="229"/>
        <end position="250"/>
    </location>
</feature>
<evidence type="ECO:0000256" key="1">
    <source>
        <dbReference type="SAM" id="SignalP"/>
    </source>
</evidence>
<dbReference type="EMBL" id="AP026866">
    <property type="protein sequence ID" value="BDS05829.1"/>
    <property type="molecule type" value="Genomic_DNA"/>
</dbReference>
<dbReference type="AlphaFoldDB" id="A0AAT9FIK3"/>
<gene>
    <name evidence="3" type="ORF">NT6N_08690</name>
</gene>
<accession>A0AAT9FIK3</accession>
<reference evidence="3" key="1">
    <citation type="submission" date="2024-07" db="EMBL/GenBank/DDBJ databases">
        <title>Complete genome sequence of Verrucomicrobiaceae bacterium NT6N.</title>
        <authorList>
            <person name="Huang C."/>
            <person name="Takami H."/>
            <person name="Hamasaki K."/>
        </authorList>
    </citation>
    <scope>NUCLEOTIDE SEQUENCE</scope>
    <source>
        <strain evidence="3">NT6N</strain>
    </source>
</reference>
<dbReference type="NCBIfam" id="TIGR02595">
    <property type="entry name" value="PEP_CTERM"/>
    <property type="match status" value="1"/>
</dbReference>
<evidence type="ECO:0000313" key="3">
    <source>
        <dbReference type="EMBL" id="BDS05829.1"/>
    </source>
</evidence>
<sequence>MKIQTILATIATGAITTLASQAAITFNITNIDTSNTAGASAAAGGSAAVSISPASFDGSATGQYTISVTGLDVDGVGGTDDSLSLLVNVTPAGGTIRDSAGDLGVNGAGAGRISGTGETLTFSFVSGSTVLGSPAPNTVGTFVFEGFNAVQLSQMTADDDTSTTGDVGFYQLGAGPQTNITDDANTTFANSTDDLTVGYISGYDGTNQGNDGFFINDIQLRVTADFAVVPEPSSAALLGLGGLALVLRRRK</sequence>